<dbReference type="EMBL" id="ML179304">
    <property type="protein sequence ID" value="THU91520.1"/>
    <property type="molecule type" value="Genomic_DNA"/>
</dbReference>
<dbReference type="InterPro" id="IPR043129">
    <property type="entry name" value="ATPase_NBD"/>
</dbReference>
<dbReference type="OrthoDB" id="74201at2759"/>
<organism evidence="2 3">
    <name type="scientific">Dendrothele bispora (strain CBS 962.96)</name>
    <dbReference type="NCBI Taxonomy" id="1314807"/>
    <lineage>
        <taxon>Eukaryota</taxon>
        <taxon>Fungi</taxon>
        <taxon>Dikarya</taxon>
        <taxon>Basidiomycota</taxon>
        <taxon>Agaricomycotina</taxon>
        <taxon>Agaricomycetes</taxon>
        <taxon>Agaricomycetidae</taxon>
        <taxon>Agaricales</taxon>
        <taxon>Agaricales incertae sedis</taxon>
        <taxon>Dendrothele</taxon>
    </lineage>
</organism>
<name>A0A4S8LQR4_DENBC</name>
<dbReference type="InterPro" id="IPR004000">
    <property type="entry name" value="Actin"/>
</dbReference>
<dbReference type="PANTHER" id="PTHR11937">
    <property type="entry name" value="ACTIN"/>
    <property type="match status" value="1"/>
</dbReference>
<keyword evidence="3" id="KW-1185">Reference proteome</keyword>
<protein>
    <submittedName>
        <fullName evidence="2">Actin-related protein</fullName>
    </submittedName>
</protein>
<dbReference type="Pfam" id="PF00022">
    <property type="entry name" value="Actin"/>
    <property type="match status" value="1"/>
</dbReference>
<evidence type="ECO:0000313" key="3">
    <source>
        <dbReference type="Proteomes" id="UP000297245"/>
    </source>
</evidence>
<sequence>MSFRDATVVIIETGRTAVRAGLGLHELLKTPSFEIKARVGLRRSALTSDINFGTDTGASTSRANSLPQTSIPGVSVNDYLVGSQLDEALIAGQDIVVSWPFADGGIKDRTQAEAIWKHVLFTGLQRKRVQNESPVLLSFAAGLSRDVYEQICQIFFERFNVAGFGILERPMAQLYSTVSLSGVVVDIDYDKTDITPIYEGFIIHPGTITSSVGINDCQRYLANLLKSNQTVISAVSPPESPLEGDKLEATLLELAEQVWKDGHVKIPSDGEMAIVEDEGITDIAAIVVAGKEKAVIESGMKKKQSQKQSAEQQARAKEIEAMDLITVQFRGQSITLGKERHRFCEPLFDPALVGKGENSEPHSLRLSLQEAVDRAIRQADVDQRQYIWQGVLVTGDLTKTVKGLAIALQSRLSSYIVNQELQTDVQPRSIRLLNLPEYYPEYRDTGEGYAAFLGSSIAAKLTFINDPHAKNFVSKGDYSQKGPHSIVEMSPALL</sequence>
<gene>
    <name evidence="2" type="ORF">K435DRAFT_727188</name>
</gene>
<reference evidence="2 3" key="1">
    <citation type="journal article" date="2019" name="Nat. Ecol. Evol.">
        <title>Megaphylogeny resolves global patterns of mushroom evolution.</title>
        <authorList>
            <person name="Varga T."/>
            <person name="Krizsan K."/>
            <person name="Foldi C."/>
            <person name="Dima B."/>
            <person name="Sanchez-Garcia M."/>
            <person name="Sanchez-Ramirez S."/>
            <person name="Szollosi G.J."/>
            <person name="Szarkandi J.G."/>
            <person name="Papp V."/>
            <person name="Albert L."/>
            <person name="Andreopoulos W."/>
            <person name="Angelini C."/>
            <person name="Antonin V."/>
            <person name="Barry K.W."/>
            <person name="Bougher N.L."/>
            <person name="Buchanan P."/>
            <person name="Buyck B."/>
            <person name="Bense V."/>
            <person name="Catcheside P."/>
            <person name="Chovatia M."/>
            <person name="Cooper J."/>
            <person name="Damon W."/>
            <person name="Desjardin D."/>
            <person name="Finy P."/>
            <person name="Geml J."/>
            <person name="Haridas S."/>
            <person name="Hughes K."/>
            <person name="Justo A."/>
            <person name="Karasinski D."/>
            <person name="Kautmanova I."/>
            <person name="Kiss B."/>
            <person name="Kocsube S."/>
            <person name="Kotiranta H."/>
            <person name="LaButti K.M."/>
            <person name="Lechner B.E."/>
            <person name="Liimatainen K."/>
            <person name="Lipzen A."/>
            <person name="Lukacs Z."/>
            <person name="Mihaltcheva S."/>
            <person name="Morgado L.N."/>
            <person name="Niskanen T."/>
            <person name="Noordeloos M.E."/>
            <person name="Ohm R.A."/>
            <person name="Ortiz-Santana B."/>
            <person name="Ovrebo C."/>
            <person name="Racz N."/>
            <person name="Riley R."/>
            <person name="Savchenko A."/>
            <person name="Shiryaev A."/>
            <person name="Soop K."/>
            <person name="Spirin V."/>
            <person name="Szebenyi C."/>
            <person name="Tomsovsky M."/>
            <person name="Tulloss R.E."/>
            <person name="Uehling J."/>
            <person name="Grigoriev I.V."/>
            <person name="Vagvolgyi C."/>
            <person name="Papp T."/>
            <person name="Martin F.M."/>
            <person name="Miettinen O."/>
            <person name="Hibbett D.S."/>
            <person name="Nagy L.G."/>
        </authorList>
    </citation>
    <scope>NUCLEOTIDE SEQUENCE [LARGE SCALE GENOMIC DNA]</scope>
    <source>
        <strain evidence="2 3">CBS 962.96</strain>
    </source>
</reference>
<accession>A0A4S8LQR4</accession>
<dbReference type="SUPFAM" id="SSF53067">
    <property type="entry name" value="Actin-like ATPase domain"/>
    <property type="match status" value="2"/>
</dbReference>
<dbReference type="CDD" id="cd10208">
    <property type="entry name" value="ASKHA_NBD_ScArp9-like"/>
    <property type="match status" value="1"/>
</dbReference>
<dbReference type="Gene3D" id="3.30.420.40">
    <property type="match status" value="3"/>
</dbReference>
<proteinExistence type="inferred from homology"/>
<dbReference type="Gene3D" id="3.90.640.60">
    <property type="match status" value="1"/>
</dbReference>
<dbReference type="SMART" id="SM00268">
    <property type="entry name" value="ACTIN"/>
    <property type="match status" value="1"/>
</dbReference>
<dbReference type="AlphaFoldDB" id="A0A4S8LQR4"/>
<evidence type="ECO:0000256" key="1">
    <source>
        <dbReference type="RuleBase" id="RU000487"/>
    </source>
</evidence>
<comment type="similarity">
    <text evidence="1">Belongs to the actin family.</text>
</comment>
<dbReference type="Proteomes" id="UP000297245">
    <property type="component" value="Unassembled WGS sequence"/>
</dbReference>
<evidence type="ECO:0000313" key="2">
    <source>
        <dbReference type="EMBL" id="THU91520.1"/>
    </source>
</evidence>